<dbReference type="GO" id="GO:0009279">
    <property type="term" value="C:cell outer membrane"/>
    <property type="evidence" value="ECO:0007669"/>
    <property type="project" value="UniProtKB-SubCell"/>
</dbReference>
<name>A0A840CG29_9BACT</name>
<evidence type="ECO:0000313" key="9">
    <source>
        <dbReference type="Proteomes" id="UP000555103"/>
    </source>
</evidence>
<dbReference type="InterPro" id="IPR033985">
    <property type="entry name" value="SusD-like_N"/>
</dbReference>
<dbReference type="SUPFAM" id="SSF48452">
    <property type="entry name" value="TPR-like"/>
    <property type="match status" value="1"/>
</dbReference>
<comment type="caution">
    <text evidence="8">The sequence shown here is derived from an EMBL/GenBank/DDBJ whole genome shotgun (WGS) entry which is preliminary data.</text>
</comment>
<evidence type="ECO:0008006" key="10">
    <source>
        <dbReference type="Google" id="ProtNLM"/>
    </source>
</evidence>
<protein>
    <recommendedName>
        <fullName evidence="10">RagB/SusD family nutrient uptake outer membrane protein</fullName>
    </recommendedName>
</protein>
<accession>A0A840CG29</accession>
<organism evidence="8 9">
    <name type="scientific">Dysgonomonas hofstadii</name>
    <dbReference type="NCBI Taxonomy" id="637886"/>
    <lineage>
        <taxon>Bacteria</taxon>
        <taxon>Pseudomonadati</taxon>
        <taxon>Bacteroidota</taxon>
        <taxon>Bacteroidia</taxon>
        <taxon>Bacteroidales</taxon>
        <taxon>Dysgonomonadaceae</taxon>
        <taxon>Dysgonomonas</taxon>
    </lineage>
</organism>
<evidence type="ECO:0000259" key="6">
    <source>
        <dbReference type="Pfam" id="PF07980"/>
    </source>
</evidence>
<comment type="similarity">
    <text evidence="2">Belongs to the SusD family.</text>
</comment>
<dbReference type="Pfam" id="PF07980">
    <property type="entry name" value="SusD_RagB"/>
    <property type="match status" value="1"/>
</dbReference>
<sequence length="611" mass="70857">MKKLIKYIYILQIILLSSSCENYLNVELNDQVSFDGIFAKRKTTEEYLGHVYSFIPNEYDPLGTEGSVVPRSDEASFSWKSIAYLNYNNGSWGPSSGYYVNWVYCYQGINQATIFIENVHKCLEVTQDVRDIMQAEARFIRAYMYFVLFRKYGPVYVWGDRMPDKSIGPASVDRHPLEVNADFILSEYDKAIKTLPLTIDSDLWFGRITKGAAMAAKSRLTLYLARPLFNGCDLYKGMKNKNGEFLFPQNEDPDKWEVAAKAAKDIIDLNQYSLYENTSESDPFKNAINSYMGVIFQKWNSEIIWGRYHNDGKTYNVRTAPPRVVSEGYGGFCPSIKLVDTYPMAASGRYPVTGYDTNGKPVIDPKSGYIEDGFVYPWTHPIDSYTAIKAHNSCIGRDARFYASVLANGMYWINRYKGDKLVTFYTGGTSTYDETRDCVKVGYLWRRMSDPANNIEEAQWGEFCWPMYRLAEIYLNYAEACNEKPQRNEDEALKYFNKVRNRSGLNNIEEAYPEVIGNKILLRDLLRKERMVELAFENHRYYDIRTWMIAGEESNGIVYARNLLATNYEDSWVRTDKIFKEKMVFEPKHYLFPIHQDQLAEMVNLTQNYGW</sequence>
<evidence type="ECO:0000256" key="3">
    <source>
        <dbReference type="ARBA" id="ARBA00022729"/>
    </source>
</evidence>
<dbReference type="RefSeq" id="WP_183305140.1">
    <property type="nucleotide sequence ID" value="NZ_JACIEP010000001.1"/>
</dbReference>
<comment type="subcellular location">
    <subcellularLocation>
        <location evidence="1">Cell outer membrane</location>
    </subcellularLocation>
</comment>
<feature type="domain" description="SusD-like N-terminal" evidence="7">
    <location>
        <begin position="40"/>
        <end position="222"/>
    </location>
</feature>
<dbReference type="PROSITE" id="PS51257">
    <property type="entry name" value="PROKAR_LIPOPROTEIN"/>
    <property type="match status" value="1"/>
</dbReference>
<keyword evidence="9" id="KW-1185">Reference proteome</keyword>
<dbReference type="EMBL" id="JACIEP010000001">
    <property type="protein sequence ID" value="MBB4034171.1"/>
    <property type="molecule type" value="Genomic_DNA"/>
</dbReference>
<keyword evidence="3" id="KW-0732">Signal</keyword>
<dbReference type="Pfam" id="PF14322">
    <property type="entry name" value="SusD-like_3"/>
    <property type="match status" value="1"/>
</dbReference>
<proteinExistence type="inferred from homology"/>
<evidence type="ECO:0000256" key="1">
    <source>
        <dbReference type="ARBA" id="ARBA00004442"/>
    </source>
</evidence>
<evidence type="ECO:0000256" key="2">
    <source>
        <dbReference type="ARBA" id="ARBA00006275"/>
    </source>
</evidence>
<dbReference type="InterPro" id="IPR012944">
    <property type="entry name" value="SusD_RagB_dom"/>
</dbReference>
<gene>
    <name evidence="8" type="ORF">GGR21_000056</name>
</gene>
<reference evidence="8 9" key="1">
    <citation type="submission" date="2020-08" db="EMBL/GenBank/DDBJ databases">
        <title>Genomic Encyclopedia of Type Strains, Phase IV (KMG-IV): sequencing the most valuable type-strain genomes for metagenomic binning, comparative biology and taxonomic classification.</title>
        <authorList>
            <person name="Goeker M."/>
        </authorList>
    </citation>
    <scope>NUCLEOTIDE SEQUENCE [LARGE SCALE GENOMIC DNA]</scope>
    <source>
        <strain evidence="8 9">DSM 104969</strain>
    </source>
</reference>
<keyword evidence="4" id="KW-0472">Membrane</keyword>
<dbReference type="AlphaFoldDB" id="A0A840CG29"/>
<evidence type="ECO:0000256" key="4">
    <source>
        <dbReference type="ARBA" id="ARBA00023136"/>
    </source>
</evidence>
<dbReference type="Gene3D" id="1.25.40.390">
    <property type="match status" value="1"/>
</dbReference>
<evidence type="ECO:0000313" key="8">
    <source>
        <dbReference type="EMBL" id="MBB4034171.1"/>
    </source>
</evidence>
<evidence type="ECO:0000259" key="7">
    <source>
        <dbReference type="Pfam" id="PF14322"/>
    </source>
</evidence>
<evidence type="ECO:0000256" key="5">
    <source>
        <dbReference type="ARBA" id="ARBA00023237"/>
    </source>
</evidence>
<keyword evidence="5" id="KW-0998">Cell outer membrane</keyword>
<feature type="domain" description="RagB/SusD" evidence="6">
    <location>
        <begin position="302"/>
        <end position="611"/>
    </location>
</feature>
<dbReference type="Proteomes" id="UP000555103">
    <property type="component" value="Unassembled WGS sequence"/>
</dbReference>
<dbReference type="InterPro" id="IPR011990">
    <property type="entry name" value="TPR-like_helical_dom_sf"/>
</dbReference>